<dbReference type="GO" id="GO:0006412">
    <property type="term" value="P:translation"/>
    <property type="evidence" value="ECO:0007669"/>
    <property type="project" value="InterPro"/>
</dbReference>
<dbReference type="CDD" id="cd01425">
    <property type="entry name" value="RPS2"/>
    <property type="match status" value="1"/>
</dbReference>
<accession>A0A644Z5W3</accession>
<dbReference type="GO" id="GO:0003735">
    <property type="term" value="F:structural constituent of ribosome"/>
    <property type="evidence" value="ECO:0007669"/>
    <property type="project" value="InterPro"/>
</dbReference>
<feature type="region of interest" description="Disordered" evidence="4">
    <location>
        <begin position="296"/>
        <end position="326"/>
    </location>
</feature>
<evidence type="ECO:0000256" key="1">
    <source>
        <dbReference type="ARBA" id="ARBA00006242"/>
    </source>
</evidence>
<dbReference type="InterPro" id="IPR023591">
    <property type="entry name" value="Ribosomal_uS2_flav_dom_sf"/>
</dbReference>
<evidence type="ECO:0000256" key="3">
    <source>
        <dbReference type="ARBA" id="ARBA00023274"/>
    </source>
</evidence>
<dbReference type="EMBL" id="VSSQ01007535">
    <property type="protein sequence ID" value="MPM36212.1"/>
    <property type="molecule type" value="Genomic_DNA"/>
</dbReference>
<dbReference type="PANTHER" id="PTHR12534:SF0">
    <property type="entry name" value="SMALL RIBOSOMAL SUBUNIT PROTEIN US2M"/>
    <property type="match status" value="1"/>
</dbReference>
<dbReference type="NCBIfam" id="TIGR01011">
    <property type="entry name" value="rpsB_bact"/>
    <property type="match status" value="1"/>
</dbReference>
<proteinExistence type="inferred from homology"/>
<dbReference type="Gene3D" id="3.40.50.10490">
    <property type="entry name" value="Glucose-6-phosphate isomerase like protein, domain 1"/>
    <property type="match status" value="1"/>
</dbReference>
<name>A0A644Z5W3_9ZZZZ</name>
<dbReference type="PANTHER" id="PTHR12534">
    <property type="entry name" value="30S RIBOSOMAL PROTEIN S2 PROKARYOTIC AND ORGANELLAR"/>
    <property type="match status" value="1"/>
</dbReference>
<dbReference type="HAMAP" id="MF_00291_B">
    <property type="entry name" value="Ribosomal_uS2_B"/>
    <property type="match status" value="1"/>
</dbReference>
<keyword evidence="3" id="KW-0687">Ribonucleoprotein</keyword>
<dbReference type="InterPro" id="IPR018130">
    <property type="entry name" value="Ribosomal_uS2_CS"/>
</dbReference>
<dbReference type="PROSITE" id="PS00963">
    <property type="entry name" value="RIBOSOMAL_S2_2"/>
    <property type="match status" value="1"/>
</dbReference>
<dbReference type="PROSITE" id="PS00962">
    <property type="entry name" value="RIBOSOMAL_S2_1"/>
    <property type="match status" value="1"/>
</dbReference>
<dbReference type="InterPro" id="IPR005706">
    <property type="entry name" value="Ribosomal_uS2_bac/mit/plastid"/>
</dbReference>
<organism evidence="5">
    <name type="scientific">bioreactor metagenome</name>
    <dbReference type="NCBI Taxonomy" id="1076179"/>
    <lineage>
        <taxon>unclassified sequences</taxon>
        <taxon>metagenomes</taxon>
        <taxon>ecological metagenomes</taxon>
    </lineage>
</organism>
<dbReference type="Pfam" id="PF00318">
    <property type="entry name" value="Ribosomal_S2"/>
    <property type="match status" value="1"/>
</dbReference>
<protein>
    <recommendedName>
        <fullName evidence="6">30S ribosomal protein S2</fullName>
    </recommendedName>
</protein>
<keyword evidence="2" id="KW-0689">Ribosomal protein</keyword>
<dbReference type="PRINTS" id="PR00395">
    <property type="entry name" value="RIBOSOMALS2"/>
</dbReference>
<dbReference type="GO" id="GO:0022627">
    <property type="term" value="C:cytosolic small ribosomal subunit"/>
    <property type="evidence" value="ECO:0007669"/>
    <property type="project" value="TreeGrafter"/>
</dbReference>
<reference evidence="5" key="1">
    <citation type="submission" date="2019-08" db="EMBL/GenBank/DDBJ databases">
        <authorList>
            <person name="Kucharzyk K."/>
            <person name="Murdoch R.W."/>
            <person name="Higgins S."/>
            <person name="Loffler F."/>
        </authorList>
    </citation>
    <scope>NUCLEOTIDE SEQUENCE</scope>
</reference>
<dbReference type="SUPFAM" id="SSF52313">
    <property type="entry name" value="Ribosomal protein S2"/>
    <property type="match status" value="1"/>
</dbReference>
<dbReference type="AlphaFoldDB" id="A0A644Z5W3"/>
<dbReference type="Gene3D" id="1.10.287.610">
    <property type="entry name" value="Helix hairpin bin"/>
    <property type="match status" value="1"/>
</dbReference>
<evidence type="ECO:0000256" key="4">
    <source>
        <dbReference type="SAM" id="MobiDB-lite"/>
    </source>
</evidence>
<evidence type="ECO:0000256" key="2">
    <source>
        <dbReference type="ARBA" id="ARBA00022980"/>
    </source>
</evidence>
<comment type="caution">
    <text evidence="5">The sequence shown here is derived from an EMBL/GenBank/DDBJ whole genome shotgun (WGS) entry which is preliminary data.</text>
</comment>
<dbReference type="InterPro" id="IPR001865">
    <property type="entry name" value="Ribosomal_uS2"/>
</dbReference>
<evidence type="ECO:0000313" key="5">
    <source>
        <dbReference type="EMBL" id="MPM36212.1"/>
    </source>
</evidence>
<gene>
    <name evidence="5" type="ORF">SDC9_82807</name>
</gene>
<sequence length="326" mass="36696">MSDEKIQVAAKEATVEANPMEALMHDPNAPIMTMKKLLEAGAHFGHPTKKWNPKMKKYIFGARNGVYIIDLKKTVECVNTAYLAMKDIVDKGGKILFVGTKKQCVEAVEAEALRSGSFYITHRWLGGTLTNFKTIQSRIRFLKELERKDESGELDLINKKEASLLRKEKEKLNRNLVGIKEMRKIPNAIFVVDPHNEHIAVLEAKKLGIPVFGIVDTNSNPEEVDFPIPANDDAIRSVALILAVIADSIVESKGGTPVVAYTKDEGEEVTMKDAIRLADKENAEKLARIRAERKARQERFEKEQNERAKARAERQAAYEAKDKKEE</sequence>
<evidence type="ECO:0008006" key="6">
    <source>
        <dbReference type="Google" id="ProtNLM"/>
    </source>
</evidence>
<comment type="similarity">
    <text evidence="1">Belongs to the universal ribosomal protein uS2 family.</text>
</comment>